<comment type="caution">
    <text evidence="2">The sequence shown here is derived from an EMBL/GenBank/DDBJ whole genome shotgun (WGS) entry which is preliminary data.</text>
</comment>
<name>A0ABU3SX82_9ALTE</name>
<dbReference type="PROSITE" id="PS51257">
    <property type="entry name" value="PROKAR_LIPOPROTEIN"/>
    <property type="match status" value="1"/>
</dbReference>
<dbReference type="NCBIfam" id="TIGR00752">
    <property type="entry name" value="slp"/>
    <property type="match status" value="1"/>
</dbReference>
<proteinExistence type="predicted"/>
<dbReference type="PANTHER" id="PTHR37530">
    <property type="entry name" value="OUTER MEMBRANE PROTEIN SLP"/>
    <property type="match status" value="1"/>
</dbReference>
<accession>A0ABU3SX82</accession>
<reference evidence="2 3" key="1">
    <citation type="submission" date="2023-10" db="EMBL/GenBank/DDBJ databases">
        <title>Glaciecola aquimarina strain GGW-M5 nov., isolated from a coastal seawater.</title>
        <authorList>
            <person name="Bayburt H."/>
            <person name="Kim J.M."/>
            <person name="Choi B.J."/>
            <person name="Jeon C.O."/>
        </authorList>
    </citation>
    <scope>NUCLEOTIDE SEQUENCE [LARGE SCALE GENOMIC DNA]</scope>
    <source>
        <strain evidence="2 3">KCTC 32108</strain>
    </source>
</reference>
<sequence length="201" mass="23300">MFIRVSVFFATLFLAGCAAFPDKLKIEDPKSLVSYEDAASKADQVKGRMIRWGGAIAKIENKEKTTVLEMVYYPLTNYGRPIVSDESMGRFRIHVNGFMDPVVYKEGRLMTFTGQLNGLENGLVGEHKYVFPSVNVKEYYIWKKLQRVDISGVHMWPYDYWYDRYPFPYQRRVIFRSSNSGNRPSKISTLPKPVTNTRQVK</sequence>
<evidence type="ECO:0000313" key="2">
    <source>
        <dbReference type="EMBL" id="MDU0354603.1"/>
    </source>
</evidence>
<dbReference type="PIRSF" id="PIRSF004982">
    <property type="entry name" value="SlP"/>
    <property type="match status" value="1"/>
</dbReference>
<evidence type="ECO:0000313" key="3">
    <source>
        <dbReference type="Proteomes" id="UP001247805"/>
    </source>
</evidence>
<protein>
    <submittedName>
        <fullName evidence="2">Slp family lipoprotein</fullName>
    </submittedName>
</protein>
<keyword evidence="2" id="KW-0449">Lipoprotein</keyword>
<dbReference type="PANTHER" id="PTHR37530:SF1">
    <property type="entry name" value="OUTER MEMBRANE PROTEIN SLP"/>
    <property type="match status" value="1"/>
</dbReference>
<dbReference type="Pfam" id="PF03843">
    <property type="entry name" value="Slp"/>
    <property type="match status" value="1"/>
</dbReference>
<dbReference type="EMBL" id="JAWDIO010000002">
    <property type="protein sequence ID" value="MDU0354603.1"/>
    <property type="molecule type" value="Genomic_DNA"/>
</dbReference>
<dbReference type="Proteomes" id="UP001247805">
    <property type="component" value="Unassembled WGS sequence"/>
</dbReference>
<dbReference type="RefSeq" id="WP_316026191.1">
    <property type="nucleotide sequence ID" value="NZ_JAWDIO010000002.1"/>
</dbReference>
<organism evidence="2 3">
    <name type="scientific">Paraglaciecola aquimarina</name>
    <dbReference type="NCBI Taxonomy" id="1235557"/>
    <lineage>
        <taxon>Bacteria</taxon>
        <taxon>Pseudomonadati</taxon>
        <taxon>Pseudomonadota</taxon>
        <taxon>Gammaproteobacteria</taxon>
        <taxon>Alteromonadales</taxon>
        <taxon>Alteromonadaceae</taxon>
        <taxon>Paraglaciecola</taxon>
    </lineage>
</organism>
<dbReference type="InterPro" id="IPR004658">
    <property type="entry name" value="OMP_Slp"/>
</dbReference>
<evidence type="ECO:0000256" key="1">
    <source>
        <dbReference type="SAM" id="MobiDB-lite"/>
    </source>
</evidence>
<feature type="region of interest" description="Disordered" evidence="1">
    <location>
        <begin position="179"/>
        <end position="201"/>
    </location>
</feature>
<gene>
    <name evidence="2" type="ORF">RS130_12325</name>
</gene>
<keyword evidence="3" id="KW-1185">Reference proteome</keyword>